<accession>A0A9D4S4I6</accession>
<dbReference type="Proteomes" id="UP000828390">
    <property type="component" value="Unassembled WGS sequence"/>
</dbReference>
<reference evidence="1" key="1">
    <citation type="journal article" date="2019" name="bioRxiv">
        <title>The Genome of the Zebra Mussel, Dreissena polymorpha: A Resource for Invasive Species Research.</title>
        <authorList>
            <person name="McCartney M.A."/>
            <person name="Auch B."/>
            <person name="Kono T."/>
            <person name="Mallez S."/>
            <person name="Zhang Y."/>
            <person name="Obille A."/>
            <person name="Becker A."/>
            <person name="Abrahante J.E."/>
            <person name="Garbe J."/>
            <person name="Badalamenti J.P."/>
            <person name="Herman A."/>
            <person name="Mangelson H."/>
            <person name="Liachko I."/>
            <person name="Sullivan S."/>
            <person name="Sone E.D."/>
            <person name="Koren S."/>
            <person name="Silverstein K.A.T."/>
            <person name="Beckman K.B."/>
            <person name="Gohl D.M."/>
        </authorList>
    </citation>
    <scope>NUCLEOTIDE SEQUENCE</scope>
    <source>
        <strain evidence="1">Duluth1</strain>
        <tissue evidence="1">Whole animal</tissue>
    </source>
</reference>
<reference evidence="1" key="2">
    <citation type="submission" date="2020-11" db="EMBL/GenBank/DDBJ databases">
        <authorList>
            <person name="McCartney M.A."/>
            <person name="Auch B."/>
            <person name="Kono T."/>
            <person name="Mallez S."/>
            <person name="Becker A."/>
            <person name="Gohl D.M."/>
            <person name="Silverstein K.A.T."/>
            <person name="Koren S."/>
            <person name="Bechman K.B."/>
            <person name="Herman A."/>
            <person name="Abrahante J.E."/>
            <person name="Garbe J."/>
        </authorList>
    </citation>
    <scope>NUCLEOTIDE SEQUENCE</scope>
    <source>
        <strain evidence="1">Duluth1</strain>
        <tissue evidence="1">Whole animal</tissue>
    </source>
</reference>
<comment type="caution">
    <text evidence="1">The sequence shown here is derived from an EMBL/GenBank/DDBJ whole genome shotgun (WGS) entry which is preliminary data.</text>
</comment>
<keyword evidence="2" id="KW-1185">Reference proteome</keyword>
<evidence type="ECO:0000313" key="1">
    <source>
        <dbReference type="EMBL" id="KAH3890203.1"/>
    </source>
</evidence>
<name>A0A9D4S4I6_DREPO</name>
<proteinExistence type="predicted"/>
<evidence type="ECO:0000313" key="2">
    <source>
        <dbReference type="Proteomes" id="UP000828390"/>
    </source>
</evidence>
<organism evidence="1 2">
    <name type="scientific">Dreissena polymorpha</name>
    <name type="common">Zebra mussel</name>
    <name type="synonym">Mytilus polymorpha</name>
    <dbReference type="NCBI Taxonomy" id="45954"/>
    <lineage>
        <taxon>Eukaryota</taxon>
        <taxon>Metazoa</taxon>
        <taxon>Spiralia</taxon>
        <taxon>Lophotrochozoa</taxon>
        <taxon>Mollusca</taxon>
        <taxon>Bivalvia</taxon>
        <taxon>Autobranchia</taxon>
        <taxon>Heteroconchia</taxon>
        <taxon>Euheterodonta</taxon>
        <taxon>Imparidentia</taxon>
        <taxon>Neoheterodontei</taxon>
        <taxon>Myida</taxon>
        <taxon>Dreissenoidea</taxon>
        <taxon>Dreissenidae</taxon>
        <taxon>Dreissena</taxon>
    </lineage>
</organism>
<protein>
    <submittedName>
        <fullName evidence="1">Uncharacterized protein</fullName>
    </submittedName>
</protein>
<dbReference type="EMBL" id="JAIWYP010000001">
    <property type="protein sequence ID" value="KAH3890203.1"/>
    <property type="molecule type" value="Genomic_DNA"/>
</dbReference>
<gene>
    <name evidence="1" type="ORF">DPMN_014275</name>
</gene>
<sequence>MVDKPIVAVLELGTKECGYAYAERSSILKLLEEDINASHILKSPCKEPPSILLDPLQKISCFGSEADSSYAELEKGDNHRGWMLLTKVTQFLYGNKVCGRM</sequence>
<dbReference type="AlphaFoldDB" id="A0A9D4S4I6"/>